<evidence type="ECO:0000256" key="3">
    <source>
        <dbReference type="ARBA" id="ARBA00004071"/>
    </source>
</evidence>
<dbReference type="GeneID" id="31355978"/>
<dbReference type="InterPro" id="IPR000933">
    <property type="entry name" value="Glyco_hydro_29"/>
</dbReference>
<dbReference type="SUPFAM" id="SSF51445">
    <property type="entry name" value="(Trans)glycosidases"/>
    <property type="match status" value="1"/>
</dbReference>
<keyword evidence="12" id="KW-1185">Reference proteome</keyword>
<evidence type="ECO:0000313" key="11">
    <source>
        <dbReference type="EMBL" id="EFA86643.1"/>
    </source>
</evidence>
<evidence type="ECO:0000256" key="1">
    <source>
        <dbReference type="ARBA" id="ARBA00000321"/>
    </source>
</evidence>
<dbReference type="GO" id="GO:0006004">
    <property type="term" value="P:fucose metabolic process"/>
    <property type="evidence" value="ECO:0007669"/>
    <property type="project" value="InterPro"/>
</dbReference>
<evidence type="ECO:0000313" key="12">
    <source>
        <dbReference type="Proteomes" id="UP000001396"/>
    </source>
</evidence>
<proteinExistence type="inferred from homology"/>
<dbReference type="PANTHER" id="PTHR10030">
    <property type="entry name" value="ALPHA-L-FUCOSIDASE"/>
    <property type="match status" value="1"/>
</dbReference>
<reference evidence="11 12" key="1">
    <citation type="journal article" date="2011" name="Genome Res.">
        <title>Phylogeny-wide analysis of social amoeba genomes highlights ancient origins for complex intercellular communication.</title>
        <authorList>
            <person name="Heidel A.J."/>
            <person name="Lawal H.M."/>
            <person name="Felder M."/>
            <person name="Schilde C."/>
            <person name="Helps N.R."/>
            <person name="Tunggal B."/>
            <person name="Rivero F."/>
            <person name="John U."/>
            <person name="Schleicher M."/>
            <person name="Eichinger L."/>
            <person name="Platzer M."/>
            <person name="Noegel A.A."/>
            <person name="Schaap P."/>
            <person name="Gloeckner G."/>
        </authorList>
    </citation>
    <scope>NUCLEOTIDE SEQUENCE [LARGE SCALE GENOMIC DNA]</scope>
    <source>
        <strain evidence="12">ATCC 26659 / Pp 5 / PN500</strain>
    </source>
</reference>
<comment type="similarity">
    <text evidence="4">Belongs to the glycosyl hydrolase 29 family.</text>
</comment>
<dbReference type="AlphaFoldDB" id="D3AWH0"/>
<dbReference type="InterPro" id="IPR013780">
    <property type="entry name" value="Glyco_hydro_b"/>
</dbReference>
<dbReference type="FunCoup" id="D3AWH0">
    <property type="interactions" value="23"/>
</dbReference>
<comment type="function">
    <text evidence="3">Alpha-L-fucosidase is responsible for hydrolyzing the alpha-1,6-linked fucose joined to the reducing-end N-acetylglucosamine of the carbohydrate moieties of glycoproteins.</text>
</comment>
<dbReference type="GO" id="GO:0005764">
    <property type="term" value="C:lysosome"/>
    <property type="evidence" value="ECO:0007669"/>
    <property type="project" value="TreeGrafter"/>
</dbReference>
<dbReference type="EC" id="3.2.1.51" evidence="5"/>
<dbReference type="InterPro" id="IPR017853">
    <property type="entry name" value="GH"/>
</dbReference>
<evidence type="ECO:0000256" key="2">
    <source>
        <dbReference type="ARBA" id="ARBA00000419"/>
    </source>
</evidence>
<evidence type="ECO:0000259" key="10">
    <source>
        <dbReference type="Pfam" id="PF16757"/>
    </source>
</evidence>
<dbReference type="GO" id="GO:0016139">
    <property type="term" value="P:glycoside catabolic process"/>
    <property type="evidence" value="ECO:0007669"/>
    <property type="project" value="TreeGrafter"/>
</dbReference>
<dbReference type="Pfam" id="PF16757">
    <property type="entry name" value="Fucosidase_C"/>
    <property type="match status" value="1"/>
</dbReference>
<feature type="domain" description="Glycoside hydrolase family 29 N-terminal" evidence="9">
    <location>
        <begin position="81"/>
        <end position="413"/>
    </location>
</feature>
<dbReference type="Gene3D" id="3.20.20.80">
    <property type="entry name" value="Glycosidases"/>
    <property type="match status" value="1"/>
</dbReference>
<dbReference type="InterPro" id="IPR057739">
    <property type="entry name" value="Glyco_hydro_29_N"/>
</dbReference>
<dbReference type="OMA" id="WESTDKH"/>
<dbReference type="InterPro" id="IPR016286">
    <property type="entry name" value="FUC_metazoa-typ"/>
</dbReference>
<protein>
    <recommendedName>
        <fullName evidence="5">alpha-L-fucosidase</fullName>
        <ecNumber evidence="5">3.2.1.51</ecNumber>
    </recommendedName>
</protein>
<dbReference type="GO" id="GO:0004560">
    <property type="term" value="F:alpha-L-fucosidase activity"/>
    <property type="evidence" value="ECO:0007669"/>
    <property type="project" value="UniProtKB-EC"/>
</dbReference>
<feature type="domain" description="Alpha-L-fucosidase C-terminal" evidence="10">
    <location>
        <begin position="427"/>
        <end position="511"/>
    </location>
</feature>
<dbReference type="InParanoid" id="D3AWH0"/>
<keyword evidence="8" id="KW-0326">Glycosidase</keyword>
<dbReference type="SMART" id="SM00812">
    <property type="entry name" value="Alpha_L_fucos"/>
    <property type="match status" value="1"/>
</dbReference>
<dbReference type="InterPro" id="IPR018526">
    <property type="entry name" value="Glyco_hydro_29_CS"/>
</dbReference>
<comment type="catalytic activity">
    <reaction evidence="1">
        <text>a neolactoside IV(2)-alpha-Fuc-nLc4Cer(d18:1(4E)) + H2O = a neolactoside nLc4Cer(d18:1(4E)) + L-fucose</text>
        <dbReference type="Rhea" id="RHEA:48224"/>
        <dbReference type="ChEBI" id="CHEBI:2181"/>
        <dbReference type="ChEBI" id="CHEBI:15377"/>
        <dbReference type="ChEBI" id="CHEBI:17006"/>
        <dbReference type="ChEBI" id="CHEBI:28691"/>
    </reaction>
    <physiologicalReaction direction="left-to-right" evidence="1">
        <dbReference type="Rhea" id="RHEA:48225"/>
    </physiologicalReaction>
</comment>
<comment type="catalytic activity">
    <reaction evidence="2">
        <text>a neolactoside IV(2)-alpha-Fuc-nLc4Cer(d18:0) + H2O = a neolactoside nLc4Cer(d18:0) + L-fucose</text>
        <dbReference type="Rhea" id="RHEA:49308"/>
        <dbReference type="ChEBI" id="CHEBI:2181"/>
        <dbReference type="ChEBI" id="CHEBI:15377"/>
        <dbReference type="ChEBI" id="CHEBI:91119"/>
        <dbReference type="ChEBI" id="CHEBI:91121"/>
    </reaction>
    <physiologicalReaction direction="left-to-right" evidence="2">
        <dbReference type="Rhea" id="RHEA:49309"/>
    </physiologicalReaction>
</comment>
<dbReference type="InterPro" id="IPR031919">
    <property type="entry name" value="Fucosidase_C"/>
</dbReference>
<evidence type="ECO:0000256" key="5">
    <source>
        <dbReference type="ARBA" id="ARBA00012662"/>
    </source>
</evidence>
<dbReference type="RefSeq" id="XP_020438748.1">
    <property type="nucleotide sequence ID" value="XM_020571474.1"/>
</dbReference>
<dbReference type="FunFam" id="3.20.20.80:FF:000201">
    <property type="entry name" value="Alpha-L-fucosidase"/>
    <property type="match status" value="1"/>
</dbReference>
<gene>
    <name evidence="11" type="ORF">PPL_00444</name>
</gene>
<keyword evidence="7" id="KW-0378">Hydrolase</keyword>
<sequence>MQSIYICDVIDIDEKPFFYILISAGCWFGVEFSTSRINQSVTFFESANQLVILKAIKLLKINNNIFSNTKRKVSLLMNLRSSINSRPLPGWYDDVKFGIFIHWGVYAVPAFGNGSSAEWYWYTINNPGEDGGYAQAYNNKTYGFDHSYQSFAPELTARMFDPDQWADLFVKAGAKYVVLTSKHHEGYTMWPSAASWGWNSVDVGPHMDIVSMVSKSVKSRGLHMGLYHSLFEWYNPLYLADAASGSPPTQDIYVQNVLLPQLYDIVNSYEPEVIWADGAWDQPSSYWKSTEFLSWLYSSSPVKDTVVVNDRWGSECINTDGGFFTGGDRFDPGHLIPHKWENCNTIGNSWGYNEFESAANYQSTQTLLQTLVNTVALGGNLLLDVGPTKEGTIPVVMQDRLLDMGEWLSINGEGIYGSTPWRVQNESTSIWYTYNTTTDAVYVYSFTWPWDGILALESPIVTSKTTVSLLGYANEISFYQAGGEPNGLVIKLPFLTPDEYPPHKVYGFKLTNVK</sequence>
<evidence type="ECO:0000256" key="7">
    <source>
        <dbReference type="ARBA" id="ARBA00022801"/>
    </source>
</evidence>
<dbReference type="PRINTS" id="PR00741">
    <property type="entry name" value="GLHYDRLASE29"/>
</dbReference>
<dbReference type="Pfam" id="PF01120">
    <property type="entry name" value="Alpha_L_fucos"/>
    <property type="match status" value="1"/>
</dbReference>
<accession>D3AWH0</accession>
<dbReference type="EMBL" id="ADBJ01000002">
    <property type="protein sequence ID" value="EFA86643.1"/>
    <property type="molecule type" value="Genomic_DNA"/>
</dbReference>
<dbReference type="PANTHER" id="PTHR10030:SF37">
    <property type="entry name" value="ALPHA-L-FUCOSIDASE-RELATED"/>
    <property type="match status" value="1"/>
</dbReference>
<evidence type="ECO:0000256" key="4">
    <source>
        <dbReference type="ARBA" id="ARBA00007951"/>
    </source>
</evidence>
<dbReference type="Gene3D" id="2.60.40.1180">
    <property type="entry name" value="Golgi alpha-mannosidase II"/>
    <property type="match status" value="1"/>
</dbReference>
<evidence type="ECO:0000256" key="8">
    <source>
        <dbReference type="ARBA" id="ARBA00023295"/>
    </source>
</evidence>
<evidence type="ECO:0000256" key="6">
    <source>
        <dbReference type="ARBA" id="ARBA00022729"/>
    </source>
</evidence>
<evidence type="ECO:0000259" key="9">
    <source>
        <dbReference type="Pfam" id="PF01120"/>
    </source>
</evidence>
<dbReference type="PROSITE" id="PS00385">
    <property type="entry name" value="ALPHA_L_FUCOSIDASE"/>
    <property type="match status" value="1"/>
</dbReference>
<comment type="caution">
    <text evidence="11">The sequence shown here is derived from an EMBL/GenBank/DDBJ whole genome shotgun (WGS) entry which is preliminary data.</text>
</comment>
<keyword evidence="6" id="KW-0732">Signal</keyword>
<dbReference type="Proteomes" id="UP000001396">
    <property type="component" value="Unassembled WGS sequence"/>
</dbReference>
<organism evidence="11 12">
    <name type="scientific">Heterostelium pallidum (strain ATCC 26659 / Pp 5 / PN500)</name>
    <name type="common">Cellular slime mold</name>
    <name type="synonym">Polysphondylium pallidum</name>
    <dbReference type="NCBI Taxonomy" id="670386"/>
    <lineage>
        <taxon>Eukaryota</taxon>
        <taxon>Amoebozoa</taxon>
        <taxon>Evosea</taxon>
        <taxon>Eumycetozoa</taxon>
        <taxon>Dictyostelia</taxon>
        <taxon>Acytosteliales</taxon>
        <taxon>Acytosteliaceae</taxon>
        <taxon>Heterostelium</taxon>
    </lineage>
</organism>
<name>D3AWH0_HETP5</name>